<dbReference type="Gene3D" id="3.10.350.10">
    <property type="entry name" value="LysM domain"/>
    <property type="match status" value="1"/>
</dbReference>
<feature type="domain" description="LysM" evidence="2">
    <location>
        <begin position="46"/>
        <end position="95"/>
    </location>
</feature>
<feature type="non-terminal residue" evidence="3">
    <location>
        <position position="1"/>
    </location>
</feature>
<accession>A0A1W9S0M6</accession>
<dbReference type="Proteomes" id="UP000192611">
    <property type="component" value="Unassembled WGS sequence"/>
</dbReference>
<evidence type="ECO:0000256" key="1">
    <source>
        <dbReference type="SAM" id="Coils"/>
    </source>
</evidence>
<protein>
    <recommendedName>
        <fullName evidence="2">LysM domain-containing protein</fullName>
    </recommendedName>
</protein>
<feature type="coiled-coil region" evidence="1">
    <location>
        <begin position="11"/>
        <end position="38"/>
    </location>
</feature>
<reference evidence="4" key="1">
    <citation type="submission" date="2017-03" db="EMBL/GenBank/DDBJ databases">
        <title>Novel pathways for hydrocarbon cycling and metabolic interdependencies in hydrothermal sediment communities.</title>
        <authorList>
            <person name="Dombrowski N."/>
            <person name="Seitz K."/>
            <person name="Teske A."/>
            <person name="Baker B."/>
        </authorList>
    </citation>
    <scope>NUCLEOTIDE SEQUENCE [LARGE SCALE GENOMIC DNA]</scope>
</reference>
<name>A0A1W9S0M6_9BACT</name>
<dbReference type="PROSITE" id="PS51782">
    <property type="entry name" value="LYSM"/>
    <property type="match status" value="1"/>
</dbReference>
<gene>
    <name evidence="3" type="ORF">B6D57_04410</name>
</gene>
<dbReference type="PANTHER" id="PTHR34700">
    <property type="entry name" value="POTASSIUM BINDING PROTEIN KBP"/>
    <property type="match status" value="1"/>
</dbReference>
<dbReference type="InterPro" id="IPR036779">
    <property type="entry name" value="LysM_dom_sf"/>
</dbReference>
<sequence>TIVVVVLPREMREGERKLTEKIEEIERLIDEVVEEEREREAGEYPKRHIVVKGECLFIIAGFEYHDPFKWRRIYEANMDKIMHPHWIYPGQEFIIPAPE</sequence>
<proteinExistence type="predicted"/>
<dbReference type="InterPro" id="IPR018392">
    <property type="entry name" value="LysM"/>
</dbReference>
<organism evidence="3 4">
    <name type="scientific">Candidatus Coatesbacteria bacterium 4484_99</name>
    <dbReference type="NCBI Taxonomy" id="1970774"/>
    <lineage>
        <taxon>Bacteria</taxon>
        <taxon>Candidatus Coatesiibacteriota</taxon>
    </lineage>
</organism>
<evidence type="ECO:0000313" key="3">
    <source>
        <dbReference type="EMBL" id="OQX90187.1"/>
    </source>
</evidence>
<keyword evidence="1" id="KW-0175">Coiled coil</keyword>
<comment type="caution">
    <text evidence="3">The sequence shown here is derived from an EMBL/GenBank/DDBJ whole genome shotgun (WGS) entry which is preliminary data.</text>
</comment>
<evidence type="ECO:0000259" key="2">
    <source>
        <dbReference type="PROSITE" id="PS51782"/>
    </source>
</evidence>
<dbReference type="PANTHER" id="PTHR34700:SF4">
    <property type="entry name" value="PHAGE-LIKE ELEMENT PBSX PROTEIN XKDP"/>
    <property type="match status" value="1"/>
</dbReference>
<dbReference type="AlphaFoldDB" id="A0A1W9S0M6"/>
<evidence type="ECO:0000313" key="4">
    <source>
        <dbReference type="Proteomes" id="UP000192611"/>
    </source>
</evidence>
<dbReference type="InterPro" id="IPR052196">
    <property type="entry name" value="Bact_Kbp"/>
</dbReference>
<dbReference type="EMBL" id="NATQ01000091">
    <property type="protein sequence ID" value="OQX90187.1"/>
    <property type="molecule type" value="Genomic_DNA"/>
</dbReference>